<gene>
    <name evidence="1" type="ORF">B0F88_102284</name>
</gene>
<comment type="caution">
    <text evidence="1">The sequence shown here is derived from an EMBL/GenBank/DDBJ whole genome shotgun (WGS) entry which is preliminary data.</text>
</comment>
<dbReference type="Proteomes" id="UP000238071">
    <property type="component" value="Unassembled WGS sequence"/>
</dbReference>
<dbReference type="EMBL" id="PTIY01000002">
    <property type="protein sequence ID" value="PPK73304.1"/>
    <property type="molecule type" value="Genomic_DNA"/>
</dbReference>
<name>A0A2S6H748_9GAMM</name>
<reference evidence="1 2" key="1">
    <citation type="submission" date="2018-02" db="EMBL/GenBank/DDBJ databases">
        <title>Subsurface microbial communities from deep shales in Ohio and West Virginia, USA.</title>
        <authorList>
            <person name="Wrighton K."/>
        </authorList>
    </citation>
    <scope>NUCLEOTIDE SEQUENCE [LARGE SCALE GENOMIC DNA]</scope>
    <source>
        <strain evidence="1 2">OWC-G53F</strain>
    </source>
</reference>
<protein>
    <submittedName>
        <fullName evidence="1">Uncharacterized protein</fullName>
    </submittedName>
</protein>
<proteinExistence type="predicted"/>
<dbReference type="OrthoDB" id="5567772at2"/>
<evidence type="ECO:0000313" key="1">
    <source>
        <dbReference type="EMBL" id="PPK73304.1"/>
    </source>
</evidence>
<sequence length="141" mass="15905">MSFKAGLIKIAIKWTPNMMIIWVANIILKGIAELKDFNFDLDARTAYVQILLLGEAEAIEVWLEDFAIVSDDEASRKLIIQQARSNRLWLNNLLSRISGKAWKIPALPQFAAEIELISELFKAENAEAESLAQEDTDRGTD</sequence>
<dbReference type="AlphaFoldDB" id="A0A2S6H748"/>
<evidence type="ECO:0000313" key="2">
    <source>
        <dbReference type="Proteomes" id="UP000238071"/>
    </source>
</evidence>
<accession>A0A2S6H748</accession>
<keyword evidence="2" id="KW-1185">Reference proteome</keyword>
<organism evidence="1 2">
    <name type="scientific">Methylobacter tundripaludum</name>
    <dbReference type="NCBI Taxonomy" id="173365"/>
    <lineage>
        <taxon>Bacteria</taxon>
        <taxon>Pseudomonadati</taxon>
        <taxon>Pseudomonadota</taxon>
        <taxon>Gammaproteobacteria</taxon>
        <taxon>Methylococcales</taxon>
        <taxon>Methylococcaceae</taxon>
        <taxon>Methylobacter</taxon>
    </lineage>
</organism>